<gene>
    <name evidence="1" type="ORF">KJ970_07745</name>
</gene>
<dbReference type="AlphaFoldDB" id="A0A948RWF8"/>
<comment type="caution">
    <text evidence="1">The sequence shown here is derived from an EMBL/GenBank/DDBJ whole genome shotgun (WGS) entry which is preliminary data.</text>
</comment>
<organism evidence="1 2">
    <name type="scientific">Eiseniibacteriota bacterium</name>
    <dbReference type="NCBI Taxonomy" id="2212470"/>
    <lineage>
        <taxon>Bacteria</taxon>
        <taxon>Candidatus Eiseniibacteriota</taxon>
    </lineage>
</organism>
<dbReference type="EMBL" id="JAHJDP010000037">
    <property type="protein sequence ID" value="MBU2690808.1"/>
    <property type="molecule type" value="Genomic_DNA"/>
</dbReference>
<evidence type="ECO:0000313" key="2">
    <source>
        <dbReference type="Proteomes" id="UP000777784"/>
    </source>
</evidence>
<accession>A0A948RWF8</accession>
<protein>
    <recommendedName>
        <fullName evidence="3">Outer membrane lipoprotein-sorting protein</fullName>
    </recommendedName>
</protein>
<reference evidence="1" key="1">
    <citation type="submission" date="2021-05" db="EMBL/GenBank/DDBJ databases">
        <title>Energy efficiency and biological interactions define the core microbiome of deep oligotrophic groundwater.</title>
        <authorList>
            <person name="Mehrshad M."/>
            <person name="Lopez-Fernandez M."/>
            <person name="Bell E."/>
            <person name="Bernier-Latmani R."/>
            <person name="Bertilsson S."/>
            <person name="Dopson M."/>
        </authorList>
    </citation>
    <scope>NUCLEOTIDE SEQUENCE</scope>
    <source>
        <strain evidence="1">Modern_marine.mb.64</strain>
    </source>
</reference>
<sequence length="240" mass="26383">MALSVFPSLNTKASEPTGDEILEAFIKATGGKDAYSALHNQVSSGSMEMPAMGIKATMISYSEEPNKSYSKIESPAIGTIESGTDGSVYWEITMMSGPRILEGEERASSMRAATFNSTLLWKQLFKTAEYAGVDTLDGKLCNTVILTPNEGQPEKHYFDAESHLLVKIEATINTTMGAIKIENFPGDYREVNGVLMSYTSRQVLMGMQEMIFKSDKIEFNVDIPDSIFIVPDDITALMEK</sequence>
<name>A0A948RWF8_UNCEI</name>
<dbReference type="Gene3D" id="2.50.20.10">
    <property type="entry name" value="Lipoprotein localisation LolA/LolB/LppX"/>
    <property type="match status" value="1"/>
</dbReference>
<proteinExistence type="predicted"/>
<dbReference type="Proteomes" id="UP000777784">
    <property type="component" value="Unassembled WGS sequence"/>
</dbReference>
<evidence type="ECO:0008006" key="3">
    <source>
        <dbReference type="Google" id="ProtNLM"/>
    </source>
</evidence>
<evidence type="ECO:0000313" key="1">
    <source>
        <dbReference type="EMBL" id="MBU2690808.1"/>
    </source>
</evidence>